<sequence>MKTYLDPEEVQVLEEAATNLRDRLLIRMFFRLGYRASEAVGLEVEDVDLQEGALTIEHLKVRLNLYCPECGVRLGKSHQFCPGCGSKVEQAVAKEREHRRVRTLPLDRETLEMLQEYIRRGGPVQRDGKTLIFGMTRYRAWQVVRECATRAGFPPLVNPETGRAHGVSPHRLRDAFAVMAVQLDDSTDGVRMLQEHLGHQNIGTTMRYRKVAGQELREWYEKLWNGSEENSG</sequence>
<dbReference type="PANTHER" id="PTHR30349:SF41">
    <property type="entry name" value="INTEGRASE_RECOMBINASE PROTEIN MJ0367-RELATED"/>
    <property type="match status" value="1"/>
</dbReference>
<dbReference type="SUPFAM" id="SSF56349">
    <property type="entry name" value="DNA breaking-rejoining enzymes"/>
    <property type="match status" value="1"/>
</dbReference>
<dbReference type="InterPro" id="IPR026870">
    <property type="entry name" value="Zinc_ribbon_dom"/>
</dbReference>
<comment type="caution">
    <text evidence="4">The sequence shown here is derived from an EMBL/GenBank/DDBJ whole genome shotgun (WGS) entry which is preliminary data.</text>
</comment>
<organism evidence="4">
    <name type="scientific">marine sediment metagenome</name>
    <dbReference type="NCBI Taxonomy" id="412755"/>
    <lineage>
        <taxon>unclassified sequences</taxon>
        <taxon>metagenomes</taxon>
        <taxon>ecological metagenomes</taxon>
    </lineage>
</organism>
<keyword evidence="2" id="KW-0233">DNA recombination</keyword>
<dbReference type="AlphaFoldDB" id="A0A0F9N3I5"/>
<dbReference type="GO" id="GO:0003677">
    <property type="term" value="F:DNA binding"/>
    <property type="evidence" value="ECO:0007669"/>
    <property type="project" value="UniProtKB-KW"/>
</dbReference>
<proteinExistence type="predicted"/>
<dbReference type="GO" id="GO:0006310">
    <property type="term" value="P:DNA recombination"/>
    <property type="evidence" value="ECO:0007669"/>
    <property type="project" value="UniProtKB-KW"/>
</dbReference>
<dbReference type="EMBL" id="LAZR01007741">
    <property type="protein sequence ID" value="KKM83265.1"/>
    <property type="molecule type" value="Genomic_DNA"/>
</dbReference>
<dbReference type="Pfam" id="PF13240">
    <property type="entry name" value="Zn_Ribbon_1"/>
    <property type="match status" value="1"/>
</dbReference>
<dbReference type="PROSITE" id="PS51898">
    <property type="entry name" value="TYR_RECOMBINASE"/>
    <property type="match status" value="1"/>
</dbReference>
<dbReference type="InterPro" id="IPR011010">
    <property type="entry name" value="DNA_brk_join_enz"/>
</dbReference>
<feature type="domain" description="Tyr recombinase" evidence="3">
    <location>
        <begin position="1"/>
        <end position="221"/>
    </location>
</feature>
<gene>
    <name evidence="4" type="ORF">LCGC14_1311220</name>
</gene>
<keyword evidence="1" id="KW-0238">DNA-binding</keyword>
<name>A0A0F9N3I5_9ZZZZ</name>
<dbReference type="Pfam" id="PF00589">
    <property type="entry name" value="Phage_integrase"/>
    <property type="match status" value="2"/>
</dbReference>
<accession>A0A0F9N3I5</accession>
<evidence type="ECO:0000313" key="4">
    <source>
        <dbReference type="EMBL" id="KKM83265.1"/>
    </source>
</evidence>
<reference evidence="4" key="1">
    <citation type="journal article" date="2015" name="Nature">
        <title>Complex archaea that bridge the gap between prokaryotes and eukaryotes.</title>
        <authorList>
            <person name="Spang A."/>
            <person name="Saw J.H."/>
            <person name="Jorgensen S.L."/>
            <person name="Zaremba-Niedzwiedzka K."/>
            <person name="Martijn J."/>
            <person name="Lind A.E."/>
            <person name="van Eijk R."/>
            <person name="Schleper C."/>
            <person name="Guy L."/>
            <person name="Ettema T.J."/>
        </authorList>
    </citation>
    <scope>NUCLEOTIDE SEQUENCE</scope>
</reference>
<evidence type="ECO:0000259" key="3">
    <source>
        <dbReference type="PROSITE" id="PS51898"/>
    </source>
</evidence>
<dbReference type="InterPro" id="IPR002104">
    <property type="entry name" value="Integrase_catalytic"/>
</dbReference>
<dbReference type="InterPro" id="IPR013762">
    <property type="entry name" value="Integrase-like_cat_sf"/>
</dbReference>
<dbReference type="InterPro" id="IPR050090">
    <property type="entry name" value="Tyrosine_recombinase_XerCD"/>
</dbReference>
<dbReference type="PANTHER" id="PTHR30349">
    <property type="entry name" value="PHAGE INTEGRASE-RELATED"/>
    <property type="match status" value="1"/>
</dbReference>
<dbReference type="Gene3D" id="1.10.443.10">
    <property type="entry name" value="Intergrase catalytic core"/>
    <property type="match status" value="1"/>
</dbReference>
<evidence type="ECO:0000256" key="1">
    <source>
        <dbReference type="ARBA" id="ARBA00023125"/>
    </source>
</evidence>
<protein>
    <recommendedName>
        <fullName evidence="3">Tyr recombinase domain-containing protein</fullName>
    </recommendedName>
</protein>
<dbReference type="GO" id="GO:0015074">
    <property type="term" value="P:DNA integration"/>
    <property type="evidence" value="ECO:0007669"/>
    <property type="project" value="InterPro"/>
</dbReference>
<evidence type="ECO:0000256" key="2">
    <source>
        <dbReference type="ARBA" id="ARBA00023172"/>
    </source>
</evidence>